<name>D0A4R3_TRYB9</name>
<gene>
    <name evidence="1" type="ORF">TbgDal_X13540</name>
</gene>
<dbReference type="KEGG" id="tbg:TbgDal_X13540"/>
<sequence length="136" mass="15882">MPFFLRFSFPDGATRSHEREIIFVHFNGCQRCQSQTTTKFDWIHYNGTSCQFSSSVVFNPTMHRPAYVSTERYDLTWVRLPHGLVCSPSLRMFVPQMNAARCTESDGVNATILEYRQCNEARRHDVYRDDDLICES</sequence>
<proteinExistence type="predicted"/>
<reference evidence="2" key="1">
    <citation type="journal article" date="2010" name="PLoS Negl. Trop. Dis.">
        <title>The genome sequence of Trypanosoma brucei gambiense, causative agent of chronic human african trypanosomiasis.</title>
        <authorList>
            <person name="Jackson A.P."/>
            <person name="Sanders M."/>
            <person name="Berry A."/>
            <person name="McQuillan J."/>
            <person name="Aslett M.A."/>
            <person name="Quail M.A."/>
            <person name="Chukualim B."/>
            <person name="Capewell P."/>
            <person name="MacLeod A."/>
            <person name="Melville S.E."/>
            <person name="Gibson W."/>
            <person name="Barry J.D."/>
            <person name="Berriman M."/>
            <person name="Hertz-Fowler C."/>
        </authorList>
    </citation>
    <scope>NUCLEOTIDE SEQUENCE [LARGE SCALE GENOMIC DNA]</scope>
    <source>
        <strain evidence="2">MHOM/CI/86/DAL972</strain>
    </source>
</reference>
<dbReference type="RefSeq" id="XP_011778521.1">
    <property type="nucleotide sequence ID" value="XM_011780219.1"/>
</dbReference>
<evidence type="ECO:0000313" key="1">
    <source>
        <dbReference type="EMBL" id="CBH16257.1"/>
    </source>
</evidence>
<dbReference type="AlphaFoldDB" id="D0A4R3"/>
<evidence type="ECO:0000313" key="2">
    <source>
        <dbReference type="Proteomes" id="UP000002316"/>
    </source>
</evidence>
<organism evidence="1 2">
    <name type="scientific">Trypanosoma brucei gambiense (strain MHOM/CI/86/DAL972)</name>
    <dbReference type="NCBI Taxonomy" id="679716"/>
    <lineage>
        <taxon>Eukaryota</taxon>
        <taxon>Discoba</taxon>
        <taxon>Euglenozoa</taxon>
        <taxon>Kinetoplastea</taxon>
        <taxon>Metakinetoplastina</taxon>
        <taxon>Trypanosomatida</taxon>
        <taxon>Trypanosomatidae</taxon>
        <taxon>Trypanosoma</taxon>
    </lineage>
</organism>
<protein>
    <submittedName>
        <fullName evidence="1">Uncharacterized protein</fullName>
    </submittedName>
</protein>
<dbReference type="Proteomes" id="UP000002316">
    <property type="component" value="Chromosome 10"/>
</dbReference>
<accession>D0A4R3</accession>
<dbReference type="GeneID" id="23864554"/>
<dbReference type="EMBL" id="FN554973">
    <property type="protein sequence ID" value="CBH16257.1"/>
    <property type="molecule type" value="Genomic_DNA"/>
</dbReference>